<feature type="domain" description="Peptidase M28" evidence="8">
    <location>
        <begin position="196"/>
        <end position="389"/>
    </location>
</feature>
<dbReference type="RefSeq" id="WP_337335956.1">
    <property type="nucleotide sequence ID" value="NZ_JBBDHC010000017.1"/>
</dbReference>
<feature type="signal peptide" evidence="7">
    <location>
        <begin position="1"/>
        <end position="27"/>
    </location>
</feature>
<dbReference type="GO" id="GO:0046872">
    <property type="term" value="F:metal ion binding"/>
    <property type="evidence" value="ECO:0007669"/>
    <property type="project" value="UniProtKB-KW"/>
</dbReference>
<evidence type="ECO:0000256" key="1">
    <source>
        <dbReference type="ARBA" id="ARBA00022438"/>
    </source>
</evidence>
<dbReference type="Proteomes" id="UP001364472">
    <property type="component" value="Unassembled WGS sequence"/>
</dbReference>
<keyword evidence="4 7" id="KW-0732">Signal</keyword>
<keyword evidence="10" id="KW-1185">Reference proteome</keyword>
<evidence type="ECO:0000256" key="6">
    <source>
        <dbReference type="ARBA" id="ARBA00022833"/>
    </source>
</evidence>
<evidence type="ECO:0000256" key="7">
    <source>
        <dbReference type="SAM" id="SignalP"/>
    </source>
</evidence>
<comment type="caution">
    <text evidence="9">The sequence shown here is derived from an EMBL/GenBank/DDBJ whole genome shotgun (WGS) entry which is preliminary data.</text>
</comment>
<keyword evidence="2" id="KW-0645">Protease</keyword>
<dbReference type="PANTHER" id="PTHR12147:SF56">
    <property type="entry name" value="AMINOPEPTIDASE YDR415C-RELATED"/>
    <property type="match status" value="1"/>
</dbReference>
<dbReference type="AlphaFoldDB" id="A0AAW9R8F8"/>
<sequence length="444" mass="47713">MKLPAFHVLHRLLALAGGLAMTALAQAAEPPVFALTSADTFLASPLRHLPAEDASDSLGTRLKLVELDATQRAWLSDFVHEEESRCGGYFAFPSRGEALDFLARDRSLEGVLQPAAASYVIDSQPTVAPWLPQVSEANIRATIAHLSSYQNRYYQSAYGLSAAHWIRDTWLALGHGRRDVRVELVGCTGCSTQPSVILTIDGAELPEEVVVLGGHLDSIRSGAGSNTEQFAPGADDDASGIATLTEVLRIALADGWRPRRTVKFIGYAAEEVGLRGSAALAGQFQSAGINVVGVLQFDMTNYRVGVPYHLQFITDYVNGPLLSFSYTLFDAYLAPLGLIRRSITCNYACSDHASWTSKGFPAVMASESGDTDYEFFPYLHSANDTLAFIGGSANSSVPFAQFGLAFLGELAKTSTRPQALLNDSFESDAALPQGESVRVALPAR</sequence>
<keyword evidence="1" id="KW-0031">Aminopeptidase</keyword>
<keyword evidence="6" id="KW-0862">Zinc</keyword>
<accession>A0AAW9R8F8</accession>
<reference evidence="9 10" key="1">
    <citation type="journal article" date="2016" name="Antonie Van Leeuwenhoek">
        <title>Denitratimonas tolerans gen. nov., sp. nov., a denitrifying bacterium isolated from a bioreactor for tannery wastewater treatment.</title>
        <authorList>
            <person name="Han S.I."/>
            <person name="Kim J.O."/>
            <person name="Lee Y.R."/>
            <person name="Ekpeghere K.I."/>
            <person name="Koh S.C."/>
            <person name="Whang K.S."/>
        </authorList>
    </citation>
    <scope>NUCLEOTIDE SEQUENCE [LARGE SCALE GENOMIC DNA]</scope>
    <source>
        <strain evidence="9 10">KACC 17565</strain>
    </source>
</reference>
<evidence type="ECO:0000259" key="8">
    <source>
        <dbReference type="Pfam" id="PF04389"/>
    </source>
</evidence>
<organism evidence="9 10">
    <name type="scientific">Denitratimonas tolerans</name>
    <dbReference type="NCBI Taxonomy" id="1338420"/>
    <lineage>
        <taxon>Bacteria</taxon>
        <taxon>Pseudomonadati</taxon>
        <taxon>Pseudomonadota</taxon>
        <taxon>Gammaproteobacteria</taxon>
        <taxon>Lysobacterales</taxon>
        <taxon>Lysobacteraceae</taxon>
        <taxon>Denitratimonas</taxon>
    </lineage>
</organism>
<dbReference type="GO" id="GO:0008235">
    <property type="term" value="F:metalloexopeptidase activity"/>
    <property type="evidence" value="ECO:0007669"/>
    <property type="project" value="InterPro"/>
</dbReference>
<evidence type="ECO:0000256" key="2">
    <source>
        <dbReference type="ARBA" id="ARBA00022670"/>
    </source>
</evidence>
<dbReference type="InterPro" id="IPR045175">
    <property type="entry name" value="M28_fam"/>
</dbReference>
<evidence type="ECO:0000256" key="3">
    <source>
        <dbReference type="ARBA" id="ARBA00022723"/>
    </source>
</evidence>
<evidence type="ECO:0000313" key="9">
    <source>
        <dbReference type="EMBL" id="MEJ1250252.1"/>
    </source>
</evidence>
<evidence type="ECO:0000256" key="4">
    <source>
        <dbReference type="ARBA" id="ARBA00022729"/>
    </source>
</evidence>
<dbReference type="PANTHER" id="PTHR12147">
    <property type="entry name" value="METALLOPEPTIDASE M28 FAMILY MEMBER"/>
    <property type="match status" value="1"/>
</dbReference>
<evidence type="ECO:0000256" key="5">
    <source>
        <dbReference type="ARBA" id="ARBA00022801"/>
    </source>
</evidence>
<gene>
    <name evidence="9" type="ORF">WB794_11275</name>
</gene>
<dbReference type="GO" id="GO:0006508">
    <property type="term" value="P:proteolysis"/>
    <property type="evidence" value="ECO:0007669"/>
    <property type="project" value="UniProtKB-KW"/>
</dbReference>
<dbReference type="InterPro" id="IPR007484">
    <property type="entry name" value="Peptidase_M28"/>
</dbReference>
<feature type="chain" id="PRO_5044027119" evidence="7">
    <location>
        <begin position="28"/>
        <end position="444"/>
    </location>
</feature>
<keyword evidence="5" id="KW-0378">Hydrolase</keyword>
<dbReference type="GO" id="GO:0004177">
    <property type="term" value="F:aminopeptidase activity"/>
    <property type="evidence" value="ECO:0007669"/>
    <property type="project" value="UniProtKB-KW"/>
</dbReference>
<evidence type="ECO:0000313" key="10">
    <source>
        <dbReference type="Proteomes" id="UP001364472"/>
    </source>
</evidence>
<dbReference type="Pfam" id="PF04389">
    <property type="entry name" value="Peptidase_M28"/>
    <property type="match status" value="1"/>
</dbReference>
<dbReference type="Gene3D" id="3.40.630.10">
    <property type="entry name" value="Zn peptidases"/>
    <property type="match status" value="1"/>
</dbReference>
<proteinExistence type="predicted"/>
<dbReference type="EMBL" id="JBBDHC010000017">
    <property type="protein sequence ID" value="MEJ1250252.1"/>
    <property type="molecule type" value="Genomic_DNA"/>
</dbReference>
<dbReference type="SUPFAM" id="SSF53187">
    <property type="entry name" value="Zn-dependent exopeptidases"/>
    <property type="match status" value="1"/>
</dbReference>
<protein>
    <submittedName>
        <fullName evidence="9">M20/M25/M40 family metallo-hydrolase</fullName>
    </submittedName>
</protein>
<keyword evidence="3" id="KW-0479">Metal-binding</keyword>
<name>A0AAW9R8F8_9GAMM</name>